<sequence length="279" mass="32095">MINYFENIVDEVKINFFKNVENPINLALSSRSWARIAEDPLGPSFIDVAVCQDLFARKVIISRYFIQRLLMHFGSNLPISVFTYLLEIGFKQLAKEMPLKGNDMELFHFLSAGPHVINYAPGMLRKNLKNIEELILVHMFIPFPPRPKLQLDLNSDPHIHQPPIPEEYPPKDGFENNRQLNVIARAILIHPDLVNLWKEIGYSDICNDVNDLVMQGALLILFPPTPASDWNCPTVSIVIARLKELIKLGFQLKYIVIVDALHMFEHRLDEIGDILWDAF</sequence>
<dbReference type="Proteomes" id="UP000789375">
    <property type="component" value="Unassembled WGS sequence"/>
</dbReference>
<comment type="caution">
    <text evidence="1">The sequence shown here is derived from an EMBL/GenBank/DDBJ whole genome shotgun (WGS) entry which is preliminary data.</text>
</comment>
<organism evidence="1 2">
    <name type="scientific">Funneliformis mosseae</name>
    <name type="common">Endomycorrhizal fungus</name>
    <name type="synonym">Glomus mosseae</name>
    <dbReference type="NCBI Taxonomy" id="27381"/>
    <lineage>
        <taxon>Eukaryota</taxon>
        <taxon>Fungi</taxon>
        <taxon>Fungi incertae sedis</taxon>
        <taxon>Mucoromycota</taxon>
        <taxon>Glomeromycotina</taxon>
        <taxon>Glomeromycetes</taxon>
        <taxon>Glomerales</taxon>
        <taxon>Glomeraceae</taxon>
        <taxon>Funneliformis</taxon>
    </lineage>
</organism>
<evidence type="ECO:0000313" key="2">
    <source>
        <dbReference type="Proteomes" id="UP000789375"/>
    </source>
</evidence>
<dbReference type="EMBL" id="CAJVPP010012086">
    <property type="protein sequence ID" value="CAG8716548.1"/>
    <property type="molecule type" value="Genomic_DNA"/>
</dbReference>
<feature type="non-terminal residue" evidence="1">
    <location>
        <position position="279"/>
    </location>
</feature>
<protein>
    <submittedName>
        <fullName evidence="1">1181_t:CDS:1</fullName>
    </submittedName>
</protein>
<evidence type="ECO:0000313" key="1">
    <source>
        <dbReference type="EMBL" id="CAG8716548.1"/>
    </source>
</evidence>
<proteinExistence type="predicted"/>
<name>A0A9N9I2B7_FUNMO</name>
<gene>
    <name evidence="1" type="ORF">FMOSSE_LOCUS14679</name>
</gene>
<keyword evidence="2" id="KW-1185">Reference proteome</keyword>
<accession>A0A9N9I2B7</accession>
<reference evidence="1" key="1">
    <citation type="submission" date="2021-06" db="EMBL/GenBank/DDBJ databases">
        <authorList>
            <person name="Kallberg Y."/>
            <person name="Tangrot J."/>
            <person name="Rosling A."/>
        </authorList>
    </citation>
    <scope>NUCLEOTIDE SEQUENCE</scope>
    <source>
        <strain evidence="1">87-6 pot B 2015</strain>
    </source>
</reference>
<dbReference type="AlphaFoldDB" id="A0A9N9I2B7"/>